<keyword evidence="2 7" id="KW-0813">Transport</keyword>
<reference evidence="9 10" key="1">
    <citation type="submission" date="2019-08" db="EMBL/GenBank/DDBJ databases">
        <title>In-depth cultivation of the pig gut microbiome towards novel bacterial diversity and tailored functional studies.</title>
        <authorList>
            <person name="Wylensek D."/>
            <person name="Hitch T.C.A."/>
            <person name="Clavel T."/>
        </authorList>
    </citation>
    <scope>NUCLEOTIDE SEQUENCE [LARGE SCALE GENOMIC DNA]</scope>
    <source>
        <strain evidence="9 10">MUC/MUC-530-WT-4D</strain>
    </source>
</reference>
<evidence type="ECO:0000256" key="5">
    <source>
        <dbReference type="ARBA" id="ARBA00022989"/>
    </source>
</evidence>
<dbReference type="PROSITE" id="PS50928">
    <property type="entry name" value="ABC_TM1"/>
    <property type="match status" value="1"/>
</dbReference>
<feature type="transmembrane region" description="Helical" evidence="7">
    <location>
        <begin position="218"/>
        <end position="239"/>
    </location>
</feature>
<evidence type="ECO:0000256" key="7">
    <source>
        <dbReference type="RuleBase" id="RU363032"/>
    </source>
</evidence>
<feature type="transmembrane region" description="Helical" evidence="7">
    <location>
        <begin position="67"/>
        <end position="89"/>
    </location>
</feature>
<feature type="domain" description="ABC transmembrane type-1" evidence="8">
    <location>
        <begin position="63"/>
        <end position="243"/>
    </location>
</feature>
<comment type="similarity">
    <text evidence="7">Belongs to the binding-protein-dependent transport system permease family.</text>
</comment>
<dbReference type="CDD" id="cd06261">
    <property type="entry name" value="TM_PBP2"/>
    <property type="match status" value="1"/>
</dbReference>
<evidence type="ECO:0000256" key="3">
    <source>
        <dbReference type="ARBA" id="ARBA00022475"/>
    </source>
</evidence>
<dbReference type="RefSeq" id="WP_154429368.1">
    <property type="nucleotide sequence ID" value="NZ_VUNI01000006.1"/>
</dbReference>
<dbReference type="GO" id="GO:0055085">
    <property type="term" value="P:transmembrane transport"/>
    <property type="evidence" value="ECO:0007669"/>
    <property type="project" value="InterPro"/>
</dbReference>
<protein>
    <submittedName>
        <fullName evidence="9">ABC transporter permease subunit</fullName>
    </submittedName>
</protein>
<feature type="transmembrane region" description="Helical" evidence="7">
    <location>
        <begin position="127"/>
        <end position="147"/>
    </location>
</feature>
<organism evidence="9 10">
    <name type="scientific">Roseburia porci</name>
    <dbReference type="NCBI Taxonomy" id="2605790"/>
    <lineage>
        <taxon>Bacteria</taxon>
        <taxon>Bacillati</taxon>
        <taxon>Bacillota</taxon>
        <taxon>Clostridia</taxon>
        <taxon>Lachnospirales</taxon>
        <taxon>Lachnospiraceae</taxon>
        <taxon>Roseburia</taxon>
    </lineage>
</organism>
<dbReference type="EMBL" id="VUNI01000006">
    <property type="protein sequence ID" value="MST74398.1"/>
    <property type="molecule type" value="Genomic_DNA"/>
</dbReference>
<evidence type="ECO:0000256" key="4">
    <source>
        <dbReference type="ARBA" id="ARBA00022692"/>
    </source>
</evidence>
<evidence type="ECO:0000256" key="1">
    <source>
        <dbReference type="ARBA" id="ARBA00004651"/>
    </source>
</evidence>
<evidence type="ECO:0000259" key="8">
    <source>
        <dbReference type="PROSITE" id="PS50928"/>
    </source>
</evidence>
<dbReference type="Proteomes" id="UP000474024">
    <property type="component" value="Unassembled WGS sequence"/>
</dbReference>
<keyword evidence="10" id="KW-1185">Reference proteome</keyword>
<accession>A0A6L5YQ33</accession>
<dbReference type="Gene3D" id="1.10.3720.10">
    <property type="entry name" value="MetI-like"/>
    <property type="match status" value="1"/>
</dbReference>
<keyword evidence="5 7" id="KW-1133">Transmembrane helix</keyword>
<dbReference type="InterPro" id="IPR000515">
    <property type="entry name" value="MetI-like"/>
</dbReference>
<evidence type="ECO:0000256" key="2">
    <source>
        <dbReference type="ARBA" id="ARBA00022448"/>
    </source>
</evidence>
<proteinExistence type="inferred from homology"/>
<feature type="transmembrane region" description="Helical" evidence="7">
    <location>
        <begin position="12"/>
        <end position="30"/>
    </location>
</feature>
<keyword evidence="3" id="KW-1003">Cell membrane</keyword>
<evidence type="ECO:0000313" key="9">
    <source>
        <dbReference type="EMBL" id="MST74398.1"/>
    </source>
</evidence>
<evidence type="ECO:0000256" key="6">
    <source>
        <dbReference type="ARBA" id="ARBA00023136"/>
    </source>
</evidence>
<keyword evidence="6 7" id="KW-0472">Membrane</keyword>
<dbReference type="GO" id="GO:0005886">
    <property type="term" value="C:plasma membrane"/>
    <property type="evidence" value="ECO:0007669"/>
    <property type="project" value="UniProtKB-SubCell"/>
</dbReference>
<feature type="transmembrane region" description="Helical" evidence="7">
    <location>
        <begin position="96"/>
        <end position="121"/>
    </location>
</feature>
<comment type="caution">
    <text evidence="9">The sequence shown here is derived from an EMBL/GenBank/DDBJ whole genome shotgun (WGS) entry which is preliminary data.</text>
</comment>
<dbReference type="PANTHER" id="PTHR30151">
    <property type="entry name" value="ALKANE SULFONATE ABC TRANSPORTER-RELATED, MEMBRANE SUBUNIT"/>
    <property type="match status" value="1"/>
</dbReference>
<dbReference type="SUPFAM" id="SSF161098">
    <property type="entry name" value="MetI-like"/>
    <property type="match status" value="1"/>
</dbReference>
<dbReference type="InterPro" id="IPR035906">
    <property type="entry name" value="MetI-like_sf"/>
</dbReference>
<keyword evidence="4 7" id="KW-0812">Transmembrane</keyword>
<dbReference type="AlphaFoldDB" id="A0A6L5YQ33"/>
<comment type="subcellular location">
    <subcellularLocation>
        <location evidence="1 7">Cell membrane</location>
        <topology evidence="1 7">Multi-pass membrane protein</topology>
    </subcellularLocation>
</comment>
<evidence type="ECO:0000313" key="10">
    <source>
        <dbReference type="Proteomes" id="UP000474024"/>
    </source>
</evidence>
<dbReference type="PANTHER" id="PTHR30151:SF0">
    <property type="entry name" value="ABC TRANSPORTER PERMEASE PROTEIN MJ0413-RELATED"/>
    <property type="match status" value="1"/>
</dbReference>
<name>A0A6L5YQ33_9FIRM</name>
<gene>
    <name evidence="9" type="ORF">FYJ75_05020</name>
</gene>
<sequence length="258" mass="28748">MKDNRIGNHKTIWIERTAAIAAVLVVWEIAARMLDQKILLASPWDVLLAFGELLHTPEFYQAVAGSFLHIAQGFLLGLLVGSICAVISAKVHLIEILLWPYMAAVKAAPVASFIILCLVWLSPSGLSVFISFLIVVPVVYTNLLNGIRDLDPQMKEFAECFGIRPWKRLIGIDLPQLRPYIVSSFEIAIGMAWKAGIAAEVIGTPDRSIGKMLYHAKIYLATPELFAWTLLVIFISVLFEKAVTGLLKLGYQRLEYRI</sequence>
<dbReference type="Pfam" id="PF00528">
    <property type="entry name" value="BPD_transp_1"/>
    <property type="match status" value="1"/>
</dbReference>